<reference evidence="2" key="1">
    <citation type="submission" date="2018-02" db="EMBL/GenBank/DDBJ databases">
        <title>Rhizophora mucronata_Transcriptome.</title>
        <authorList>
            <person name="Meera S.P."/>
            <person name="Sreeshan A."/>
            <person name="Augustine A."/>
        </authorList>
    </citation>
    <scope>NUCLEOTIDE SEQUENCE</scope>
    <source>
        <tissue evidence="2">Leaf</tissue>
    </source>
</reference>
<evidence type="ECO:0000313" key="2">
    <source>
        <dbReference type="EMBL" id="MBX49501.1"/>
    </source>
</evidence>
<keyword evidence="1" id="KW-0472">Membrane</keyword>
<organism evidence="2">
    <name type="scientific">Rhizophora mucronata</name>
    <name type="common">Asiatic mangrove</name>
    <dbReference type="NCBI Taxonomy" id="61149"/>
    <lineage>
        <taxon>Eukaryota</taxon>
        <taxon>Viridiplantae</taxon>
        <taxon>Streptophyta</taxon>
        <taxon>Embryophyta</taxon>
        <taxon>Tracheophyta</taxon>
        <taxon>Spermatophyta</taxon>
        <taxon>Magnoliopsida</taxon>
        <taxon>eudicotyledons</taxon>
        <taxon>Gunneridae</taxon>
        <taxon>Pentapetalae</taxon>
        <taxon>rosids</taxon>
        <taxon>fabids</taxon>
        <taxon>Malpighiales</taxon>
        <taxon>Rhizophoraceae</taxon>
        <taxon>Rhizophora</taxon>
    </lineage>
</organism>
<accession>A0A2P2P4E7</accession>
<keyword evidence="1" id="KW-1133">Transmembrane helix</keyword>
<proteinExistence type="predicted"/>
<sequence>MTVHKLRKELNMINHLENFCSLLNAFWVASAIHFHHILALPNLAH</sequence>
<protein>
    <submittedName>
        <fullName evidence="2">Uncharacterized protein</fullName>
    </submittedName>
</protein>
<name>A0A2P2P4E7_RHIMU</name>
<evidence type="ECO:0000256" key="1">
    <source>
        <dbReference type="SAM" id="Phobius"/>
    </source>
</evidence>
<feature type="transmembrane region" description="Helical" evidence="1">
    <location>
        <begin position="21"/>
        <end position="40"/>
    </location>
</feature>
<keyword evidence="1" id="KW-0812">Transmembrane</keyword>
<dbReference type="AlphaFoldDB" id="A0A2P2P4E7"/>
<dbReference type="EMBL" id="GGEC01069017">
    <property type="protein sequence ID" value="MBX49501.1"/>
    <property type="molecule type" value="Transcribed_RNA"/>
</dbReference>